<feature type="transmembrane region" description="Helical" evidence="7">
    <location>
        <begin position="84"/>
        <end position="103"/>
    </location>
</feature>
<feature type="domain" description="ABC transmembrane type-1" evidence="8">
    <location>
        <begin position="48"/>
        <end position="252"/>
    </location>
</feature>
<evidence type="ECO:0000256" key="5">
    <source>
        <dbReference type="ARBA" id="ARBA00022989"/>
    </source>
</evidence>
<keyword evidence="10" id="KW-1185">Reference proteome</keyword>
<feature type="transmembrane region" description="Helical" evidence="7">
    <location>
        <begin position="47"/>
        <end position="72"/>
    </location>
</feature>
<keyword evidence="5 7" id="KW-1133">Transmembrane helix</keyword>
<dbReference type="GO" id="GO:0055085">
    <property type="term" value="P:transmembrane transport"/>
    <property type="evidence" value="ECO:0007669"/>
    <property type="project" value="InterPro"/>
</dbReference>
<feature type="transmembrane region" description="Helical" evidence="7">
    <location>
        <begin position="157"/>
        <end position="182"/>
    </location>
</feature>
<comment type="similarity">
    <text evidence="7">Belongs to the binding-protein-dependent transport system permease family.</text>
</comment>
<evidence type="ECO:0000313" key="9">
    <source>
        <dbReference type="EMBL" id="GBG09052.1"/>
    </source>
</evidence>
<evidence type="ECO:0000256" key="3">
    <source>
        <dbReference type="ARBA" id="ARBA00022475"/>
    </source>
</evidence>
<sequence length="268" mass="30255">MPFVIIISSSVTDEMTIIKEGFQLFPRNFSWTAYQFLFQHPEDLLRAYGVTIAVTVTGTVGGLLITSLLAYTLSRKEFIFRNPLNFYVFFTMLFNGGLVPYYILVANVYDLKGSLLALILPLMVNAWNVLIMRTFFVQVPEALVEAARIEGSGEYRIFFSIMVPLSTPVFATIGLFLVMSYWNDWFQALLFIDDRAKLPLQYLLYNILRNAIEVASLSRVGGQTINTIMPTESLKMATVVITVAPMTIVFLSIQRYFVRGITVGSVKG</sequence>
<dbReference type="SUPFAM" id="SSF161098">
    <property type="entry name" value="MetI-like"/>
    <property type="match status" value="1"/>
</dbReference>
<evidence type="ECO:0000313" key="10">
    <source>
        <dbReference type="Proteomes" id="UP000245202"/>
    </source>
</evidence>
<evidence type="ECO:0000256" key="6">
    <source>
        <dbReference type="ARBA" id="ARBA00023136"/>
    </source>
</evidence>
<dbReference type="GO" id="GO:0005886">
    <property type="term" value="C:plasma membrane"/>
    <property type="evidence" value="ECO:0007669"/>
    <property type="project" value="UniProtKB-SubCell"/>
</dbReference>
<dbReference type="AlphaFoldDB" id="A0A2R5EQU6"/>
<protein>
    <submittedName>
        <fullName evidence="9">Sugar ABC transporter permease</fullName>
    </submittedName>
</protein>
<dbReference type="InterPro" id="IPR035906">
    <property type="entry name" value="MetI-like_sf"/>
</dbReference>
<dbReference type="Proteomes" id="UP000245202">
    <property type="component" value="Unassembled WGS sequence"/>
</dbReference>
<dbReference type="PROSITE" id="PS50928">
    <property type="entry name" value="ABC_TM1"/>
    <property type="match status" value="1"/>
</dbReference>
<keyword evidence="3" id="KW-1003">Cell membrane</keyword>
<evidence type="ECO:0000256" key="7">
    <source>
        <dbReference type="RuleBase" id="RU363032"/>
    </source>
</evidence>
<evidence type="ECO:0000256" key="1">
    <source>
        <dbReference type="ARBA" id="ARBA00004651"/>
    </source>
</evidence>
<dbReference type="Pfam" id="PF00528">
    <property type="entry name" value="BPD_transp_1"/>
    <property type="match status" value="1"/>
</dbReference>
<accession>A0A2R5EQU6</accession>
<keyword evidence="6 7" id="KW-0472">Membrane</keyword>
<organism evidence="9 10">
    <name type="scientific">Paenibacillus agaridevorans</name>
    <dbReference type="NCBI Taxonomy" id="171404"/>
    <lineage>
        <taxon>Bacteria</taxon>
        <taxon>Bacillati</taxon>
        <taxon>Bacillota</taxon>
        <taxon>Bacilli</taxon>
        <taxon>Bacillales</taxon>
        <taxon>Paenibacillaceae</taxon>
        <taxon>Paenibacillus</taxon>
    </lineage>
</organism>
<name>A0A2R5EQU6_9BACL</name>
<dbReference type="PANTHER" id="PTHR43744">
    <property type="entry name" value="ABC TRANSPORTER PERMEASE PROTEIN MG189-RELATED-RELATED"/>
    <property type="match status" value="1"/>
</dbReference>
<keyword evidence="2 7" id="KW-0813">Transport</keyword>
<feature type="transmembrane region" description="Helical" evidence="7">
    <location>
        <begin position="236"/>
        <end position="258"/>
    </location>
</feature>
<evidence type="ECO:0000259" key="8">
    <source>
        <dbReference type="PROSITE" id="PS50928"/>
    </source>
</evidence>
<proteinExistence type="inferred from homology"/>
<dbReference type="EMBL" id="BDQX01000192">
    <property type="protein sequence ID" value="GBG09052.1"/>
    <property type="molecule type" value="Genomic_DNA"/>
</dbReference>
<evidence type="ECO:0000256" key="4">
    <source>
        <dbReference type="ARBA" id="ARBA00022692"/>
    </source>
</evidence>
<comment type="subcellular location">
    <subcellularLocation>
        <location evidence="1 7">Cell membrane</location>
        <topology evidence="1 7">Multi-pass membrane protein</topology>
    </subcellularLocation>
</comment>
<comment type="caution">
    <text evidence="9">The sequence shown here is derived from an EMBL/GenBank/DDBJ whole genome shotgun (WGS) entry which is preliminary data.</text>
</comment>
<dbReference type="Gene3D" id="1.10.3720.10">
    <property type="entry name" value="MetI-like"/>
    <property type="match status" value="1"/>
</dbReference>
<keyword evidence="4 7" id="KW-0812">Transmembrane</keyword>
<dbReference type="InterPro" id="IPR000515">
    <property type="entry name" value="MetI-like"/>
</dbReference>
<feature type="transmembrane region" description="Helical" evidence="7">
    <location>
        <begin position="115"/>
        <end position="136"/>
    </location>
</feature>
<gene>
    <name evidence="9" type="ORF">PAT3040_03676</name>
</gene>
<dbReference type="CDD" id="cd06261">
    <property type="entry name" value="TM_PBP2"/>
    <property type="match status" value="1"/>
</dbReference>
<reference evidence="9 10" key="1">
    <citation type="submission" date="2017-08" db="EMBL/GenBank/DDBJ databases">
        <title>Substantial Increase in Enzyme Production by Combined Drug-Resistance Mutations in Paenibacillus agaridevorans.</title>
        <authorList>
            <person name="Tanaka Y."/>
            <person name="Funane K."/>
            <person name="Hosaka T."/>
            <person name="Shiwa Y."/>
            <person name="Fujita N."/>
            <person name="Miyazaki T."/>
            <person name="Yoshikawa H."/>
            <person name="Murakami K."/>
            <person name="Kasahara K."/>
            <person name="Inaoka T."/>
            <person name="Hiraga Y."/>
            <person name="Ochi K."/>
        </authorList>
    </citation>
    <scope>NUCLEOTIDE SEQUENCE [LARGE SCALE GENOMIC DNA]</scope>
    <source>
        <strain evidence="9 10">T-3040</strain>
    </source>
</reference>
<dbReference type="PANTHER" id="PTHR43744:SF9">
    <property type="entry name" value="POLYGALACTURONAN_RHAMNOGALACTURONAN TRANSPORT SYSTEM PERMEASE PROTEIN YTCP"/>
    <property type="match status" value="1"/>
</dbReference>
<evidence type="ECO:0000256" key="2">
    <source>
        <dbReference type="ARBA" id="ARBA00022448"/>
    </source>
</evidence>